<evidence type="ECO:0000313" key="1">
    <source>
        <dbReference type="EMBL" id="MBJ2176277.1"/>
    </source>
</evidence>
<evidence type="ECO:0008006" key="3">
    <source>
        <dbReference type="Google" id="ProtNLM"/>
    </source>
</evidence>
<proteinExistence type="predicted"/>
<protein>
    <recommendedName>
        <fullName evidence="3">DUF4595 domain-containing protein</fullName>
    </recommendedName>
</protein>
<reference evidence="1 2" key="1">
    <citation type="submission" date="2020-12" db="EMBL/GenBank/DDBJ databases">
        <title>Aureibaculum luteum sp. nov. and Aureibaculum flavum sp. nov., novel members of the family Flavobacteriaceae isolated from Antarctic intertidal sediments.</title>
        <authorList>
            <person name="He X."/>
            <person name="Zhang X."/>
        </authorList>
    </citation>
    <scope>NUCLEOTIDE SEQUENCE [LARGE SCALE GENOMIC DNA]</scope>
    <source>
        <strain evidence="1 2">A20</strain>
    </source>
</reference>
<keyword evidence="2" id="KW-1185">Reference proteome</keyword>
<name>A0ABS0WWA4_9FLAO</name>
<accession>A0ABS0WWA4</accession>
<dbReference type="Proteomes" id="UP000623301">
    <property type="component" value="Unassembled WGS sequence"/>
</dbReference>
<organism evidence="1 2">
    <name type="scientific">Aureibaculum flavum</name>
    <dbReference type="NCBI Taxonomy" id="2795986"/>
    <lineage>
        <taxon>Bacteria</taxon>
        <taxon>Pseudomonadati</taxon>
        <taxon>Bacteroidota</taxon>
        <taxon>Flavobacteriia</taxon>
        <taxon>Flavobacteriales</taxon>
        <taxon>Flavobacteriaceae</taxon>
        <taxon>Aureibaculum</taxon>
    </lineage>
</organism>
<sequence>MKNIIFIIITSITTIYLSNTAIVDTSLITKQSVINGNYILTIDYQYDNEGRIIKESLNNYEINKDGDSIQTTYANVKPAVYKYFTDSILIEVNNTWRKLVLNKKTLFTKDISPNSFSKVKKLTTRLRHTYNSNGFVIKTVLFDDYITYSYSTIYDYEYSNKNLVKETQTNRNIGSDNTVTEDSYYIEYEYFKNKLNSIGNINFGKKYLGKSSKNLIKKEIGSNGYIANYEYEFDKNGNVTKKSIFNNKDGIKTREFNYEYN</sequence>
<gene>
    <name evidence="1" type="ORF">JBL43_18645</name>
</gene>
<comment type="caution">
    <text evidence="1">The sequence shown here is derived from an EMBL/GenBank/DDBJ whole genome shotgun (WGS) entry which is preliminary data.</text>
</comment>
<dbReference type="RefSeq" id="WP_198842874.1">
    <property type="nucleotide sequence ID" value="NZ_JAEHFJ010000013.1"/>
</dbReference>
<dbReference type="EMBL" id="JAEHFJ010000013">
    <property type="protein sequence ID" value="MBJ2176277.1"/>
    <property type="molecule type" value="Genomic_DNA"/>
</dbReference>
<evidence type="ECO:0000313" key="2">
    <source>
        <dbReference type="Proteomes" id="UP000623301"/>
    </source>
</evidence>